<evidence type="ECO:0000313" key="1">
    <source>
        <dbReference type="EMBL" id="KAI0039650.1"/>
    </source>
</evidence>
<accession>A0ACB8R6R4</accession>
<evidence type="ECO:0000313" key="2">
    <source>
        <dbReference type="Proteomes" id="UP000814033"/>
    </source>
</evidence>
<reference evidence="1" key="1">
    <citation type="submission" date="2021-02" db="EMBL/GenBank/DDBJ databases">
        <authorList>
            <consortium name="DOE Joint Genome Institute"/>
            <person name="Ahrendt S."/>
            <person name="Looney B.P."/>
            <person name="Miyauchi S."/>
            <person name="Morin E."/>
            <person name="Drula E."/>
            <person name="Courty P.E."/>
            <person name="Chicoki N."/>
            <person name="Fauchery L."/>
            <person name="Kohler A."/>
            <person name="Kuo A."/>
            <person name="Labutti K."/>
            <person name="Pangilinan J."/>
            <person name="Lipzen A."/>
            <person name="Riley R."/>
            <person name="Andreopoulos W."/>
            <person name="He G."/>
            <person name="Johnson J."/>
            <person name="Barry K.W."/>
            <person name="Grigoriev I.V."/>
            <person name="Nagy L."/>
            <person name="Hibbett D."/>
            <person name="Henrissat B."/>
            <person name="Matheny P.B."/>
            <person name="Labbe J."/>
            <person name="Martin F."/>
        </authorList>
    </citation>
    <scope>NUCLEOTIDE SEQUENCE</scope>
    <source>
        <strain evidence="1">FP105234-sp</strain>
    </source>
</reference>
<protein>
    <submittedName>
        <fullName evidence="1">Uncharacterized protein</fullName>
    </submittedName>
</protein>
<name>A0ACB8R6R4_9AGAM</name>
<dbReference type="Proteomes" id="UP000814033">
    <property type="component" value="Unassembled WGS sequence"/>
</dbReference>
<dbReference type="EMBL" id="MU276278">
    <property type="protein sequence ID" value="KAI0039650.1"/>
    <property type="molecule type" value="Genomic_DNA"/>
</dbReference>
<gene>
    <name evidence="1" type="ORF">FA95DRAFT_1577460</name>
</gene>
<organism evidence="1 2">
    <name type="scientific">Auriscalpium vulgare</name>
    <dbReference type="NCBI Taxonomy" id="40419"/>
    <lineage>
        <taxon>Eukaryota</taxon>
        <taxon>Fungi</taxon>
        <taxon>Dikarya</taxon>
        <taxon>Basidiomycota</taxon>
        <taxon>Agaricomycotina</taxon>
        <taxon>Agaricomycetes</taxon>
        <taxon>Russulales</taxon>
        <taxon>Auriscalpiaceae</taxon>
        <taxon>Auriscalpium</taxon>
    </lineage>
</organism>
<keyword evidence="2" id="KW-1185">Reference proteome</keyword>
<proteinExistence type="predicted"/>
<reference evidence="1" key="2">
    <citation type="journal article" date="2022" name="New Phytol.">
        <title>Evolutionary transition to the ectomycorrhizal habit in the genomes of a hyperdiverse lineage of mushroom-forming fungi.</title>
        <authorList>
            <person name="Looney B."/>
            <person name="Miyauchi S."/>
            <person name="Morin E."/>
            <person name="Drula E."/>
            <person name="Courty P.E."/>
            <person name="Kohler A."/>
            <person name="Kuo A."/>
            <person name="LaButti K."/>
            <person name="Pangilinan J."/>
            <person name="Lipzen A."/>
            <person name="Riley R."/>
            <person name="Andreopoulos W."/>
            <person name="He G."/>
            <person name="Johnson J."/>
            <person name="Nolan M."/>
            <person name="Tritt A."/>
            <person name="Barry K.W."/>
            <person name="Grigoriev I.V."/>
            <person name="Nagy L.G."/>
            <person name="Hibbett D."/>
            <person name="Henrissat B."/>
            <person name="Matheny P.B."/>
            <person name="Labbe J."/>
            <person name="Martin F.M."/>
        </authorList>
    </citation>
    <scope>NUCLEOTIDE SEQUENCE</scope>
    <source>
        <strain evidence="1">FP105234-sp</strain>
    </source>
</reference>
<comment type="caution">
    <text evidence="1">The sequence shown here is derived from an EMBL/GenBank/DDBJ whole genome shotgun (WGS) entry which is preliminary data.</text>
</comment>
<sequence>MEATSSDDHRRTQHRAIQDRNHPYRRRVEVDTDVSGVSLPGIPTLTRIFSQKVLIHREVFPLVLARDRLRNLDALRSKVKTEATSISTSNESGPAPALGVALATQPEFEACPHTICEEPQTLVSLHRQVDVVAEKSRRVSVLQEEMSAIGATFPELPDVFGEPTSDRVRLYQETQADIVSTPRPVPAALPRLKIPERSAALPLVSNTSRNSQRTFVSSISPVFRLPPCTPTPTTTACFPETPRPTFTDSLQSPLLSLDSSSRRFSTPPLPSSTPPSPLTPLRPSTPTSSTSSSGVAATAIEPARQGNSDVHDDPQSLPERRELKIRGEPVTSRWYASTGTTMMALPPDYPDVELGDVFVHTIDSTEAIQLWLWDKQGRWAEIQRGCKHPSLAGRCLWLGSDGTPRWVTRKTMSTYASRKKKLQGVCV</sequence>